<evidence type="ECO:0000259" key="10">
    <source>
        <dbReference type="PROSITE" id="PS50850"/>
    </source>
</evidence>
<feature type="transmembrane region" description="Helical" evidence="9">
    <location>
        <begin position="135"/>
        <end position="155"/>
    </location>
</feature>
<feature type="transmembrane region" description="Helical" evidence="9">
    <location>
        <begin position="352"/>
        <end position="374"/>
    </location>
</feature>
<feature type="transmembrane region" description="Helical" evidence="9">
    <location>
        <begin position="450"/>
        <end position="468"/>
    </location>
</feature>
<dbReference type="GO" id="GO:0022857">
    <property type="term" value="F:transmembrane transporter activity"/>
    <property type="evidence" value="ECO:0007669"/>
    <property type="project" value="InterPro"/>
</dbReference>
<dbReference type="PANTHER" id="PTHR48020:SF12">
    <property type="entry name" value="PROTON MYO-INOSITOL COTRANSPORTER"/>
    <property type="match status" value="1"/>
</dbReference>
<accession>A0A6A7G7P3</accession>
<evidence type="ECO:0000256" key="3">
    <source>
        <dbReference type="ARBA" id="ARBA00022448"/>
    </source>
</evidence>
<dbReference type="AlphaFoldDB" id="A0A6A7G7P3"/>
<evidence type="ECO:0000256" key="9">
    <source>
        <dbReference type="SAM" id="Phobius"/>
    </source>
</evidence>
<dbReference type="PROSITE" id="PS50850">
    <property type="entry name" value="MFS"/>
    <property type="match status" value="1"/>
</dbReference>
<feature type="transmembrane region" description="Helical" evidence="9">
    <location>
        <begin position="317"/>
        <end position="340"/>
    </location>
</feature>
<name>A0A6A7G7P3_9CRUS</name>
<dbReference type="PROSITE" id="PS00216">
    <property type="entry name" value="SUGAR_TRANSPORT_1"/>
    <property type="match status" value="1"/>
</dbReference>
<feature type="region of interest" description="Disordered" evidence="8">
    <location>
        <begin position="1"/>
        <end position="21"/>
    </location>
</feature>
<keyword evidence="5 9" id="KW-1133">Transmembrane helix</keyword>
<comment type="similarity">
    <text evidence="2 7">Belongs to the major facilitator superfamily. Sugar transporter (TC 2.A.1.1) family.</text>
</comment>
<comment type="subcellular location">
    <subcellularLocation>
        <location evidence="1">Membrane</location>
        <topology evidence="1">Multi-pass membrane protein</topology>
    </subcellularLocation>
</comment>
<keyword evidence="6 9" id="KW-0472">Membrane</keyword>
<evidence type="ECO:0000256" key="2">
    <source>
        <dbReference type="ARBA" id="ARBA00010992"/>
    </source>
</evidence>
<dbReference type="InterPro" id="IPR003663">
    <property type="entry name" value="Sugar/inositol_transpt"/>
</dbReference>
<feature type="transmembrane region" description="Helical" evidence="9">
    <location>
        <begin position="418"/>
        <end position="438"/>
    </location>
</feature>
<dbReference type="InterPro" id="IPR050814">
    <property type="entry name" value="Myo-inositol_Transporter"/>
</dbReference>
<evidence type="ECO:0000256" key="1">
    <source>
        <dbReference type="ARBA" id="ARBA00004141"/>
    </source>
</evidence>
<evidence type="ECO:0000256" key="4">
    <source>
        <dbReference type="ARBA" id="ARBA00022692"/>
    </source>
</evidence>
<proteinExistence type="evidence at transcript level"/>
<keyword evidence="4 9" id="KW-0812">Transmembrane</keyword>
<feature type="transmembrane region" description="Helical" evidence="9">
    <location>
        <begin position="167"/>
        <end position="190"/>
    </location>
</feature>
<evidence type="ECO:0000256" key="6">
    <source>
        <dbReference type="ARBA" id="ARBA00023136"/>
    </source>
</evidence>
<organism evidence="11">
    <name type="scientific">Hirondellea gigas</name>
    <dbReference type="NCBI Taxonomy" id="1518452"/>
    <lineage>
        <taxon>Eukaryota</taxon>
        <taxon>Metazoa</taxon>
        <taxon>Ecdysozoa</taxon>
        <taxon>Arthropoda</taxon>
        <taxon>Crustacea</taxon>
        <taxon>Multicrustacea</taxon>
        <taxon>Malacostraca</taxon>
        <taxon>Eumalacostraca</taxon>
        <taxon>Peracarida</taxon>
        <taxon>Amphipoda</taxon>
        <taxon>Amphilochidea</taxon>
        <taxon>Lysianassida</taxon>
        <taxon>Lysianassidira</taxon>
        <taxon>Lysianassoidea</taxon>
        <taxon>Lysianassidae</taxon>
        <taxon>Hirondellea</taxon>
    </lineage>
</organism>
<evidence type="ECO:0000256" key="7">
    <source>
        <dbReference type="RuleBase" id="RU003346"/>
    </source>
</evidence>
<dbReference type="NCBIfam" id="TIGR00879">
    <property type="entry name" value="SP"/>
    <property type="match status" value="1"/>
</dbReference>
<dbReference type="Gene3D" id="1.20.1250.20">
    <property type="entry name" value="MFS general substrate transporter like domains"/>
    <property type="match status" value="1"/>
</dbReference>
<evidence type="ECO:0000313" key="11">
    <source>
        <dbReference type="EMBL" id="LAC26916.1"/>
    </source>
</evidence>
<dbReference type="InterPro" id="IPR005829">
    <property type="entry name" value="Sugar_transporter_CS"/>
</dbReference>
<dbReference type="PANTHER" id="PTHR48020">
    <property type="entry name" value="PROTON MYO-INOSITOL COTRANSPORTER"/>
    <property type="match status" value="1"/>
</dbReference>
<dbReference type="SUPFAM" id="SSF103473">
    <property type="entry name" value="MFS general substrate transporter"/>
    <property type="match status" value="1"/>
</dbReference>
<feature type="transmembrane region" description="Helical" evidence="9">
    <location>
        <begin position="46"/>
        <end position="66"/>
    </location>
</feature>
<feature type="transmembrane region" description="Helical" evidence="9">
    <location>
        <begin position="78"/>
        <end position="98"/>
    </location>
</feature>
<dbReference type="InterPro" id="IPR005828">
    <property type="entry name" value="MFS_sugar_transport-like"/>
</dbReference>
<keyword evidence="3 7" id="KW-0813">Transport</keyword>
<dbReference type="InterPro" id="IPR020846">
    <property type="entry name" value="MFS_dom"/>
</dbReference>
<dbReference type="InterPro" id="IPR036259">
    <property type="entry name" value="MFS_trans_sf"/>
</dbReference>
<dbReference type="Pfam" id="PF00083">
    <property type="entry name" value="Sugar_tr"/>
    <property type="match status" value="1"/>
</dbReference>
<feature type="domain" description="Major facilitator superfamily (MFS) profile" evidence="10">
    <location>
        <begin position="44"/>
        <end position="472"/>
    </location>
</feature>
<protein>
    <submittedName>
        <fullName evidence="11">MFS transporter</fullName>
    </submittedName>
</protein>
<feature type="transmembrane region" description="Helical" evidence="9">
    <location>
        <begin position="196"/>
        <end position="219"/>
    </location>
</feature>
<feature type="transmembrane region" description="Helical" evidence="9">
    <location>
        <begin position="279"/>
        <end position="297"/>
    </location>
</feature>
<evidence type="ECO:0000256" key="8">
    <source>
        <dbReference type="SAM" id="MobiDB-lite"/>
    </source>
</evidence>
<dbReference type="PRINTS" id="PR00171">
    <property type="entry name" value="SUGRTRNSPORT"/>
</dbReference>
<feature type="transmembrane region" description="Helical" evidence="9">
    <location>
        <begin position="380"/>
        <end position="406"/>
    </location>
</feature>
<dbReference type="GO" id="GO:0016020">
    <property type="term" value="C:membrane"/>
    <property type="evidence" value="ECO:0007669"/>
    <property type="project" value="UniProtKB-SubCell"/>
</dbReference>
<feature type="transmembrane region" description="Helical" evidence="9">
    <location>
        <begin position="110"/>
        <end position="129"/>
    </location>
</feature>
<evidence type="ECO:0000256" key="5">
    <source>
        <dbReference type="ARBA" id="ARBA00022989"/>
    </source>
</evidence>
<sequence>MSKRDGGAGAGDPNEELLLLPPDREESDEEISLHVSFSGITLTSMLMQFLGGSIFGYNTGVIAGALDPLDKTFGLSTTMQQVITAAILAGAMAGSISSGALADLFGRRRLTILFSLISIVGVGLLSSAMSIIPLIIARVILGLAVGGFSFVCPLYASETAPAAIRGILIAVIQLSIVFSAFFGYLMNLIFQDVPDGWRYMFAVGGIPCVILFFLSTFYMPESPRWLILHGREDEARPVLAQIVGEKNVDTEIDTVKESALIAQRNSKSSGWSEVFSRHLFQHFFLGFILCISNQMTGNNAVTYYAPKIFEQAGWDSGLVSVGFTAGVGFWKLIAMSSVLYFKLFDKYGRRTLILLGLSVMGTGAALLAISFFVFKDETLSIIATFCIFIFVTGFQMGPGPLFYVLCSEIFPDSVRGRAMSLVNAVQWSFNLLLSLFFVSVMESIGGGPTFLIFTGTCGFSALMLFFLCPETKGKTLDEVQTLMSNECKQKI</sequence>
<dbReference type="EMBL" id="IACT01007804">
    <property type="protein sequence ID" value="LAC26916.1"/>
    <property type="molecule type" value="mRNA"/>
</dbReference>
<reference evidence="11" key="1">
    <citation type="submission" date="2017-11" db="EMBL/GenBank/DDBJ databases">
        <title>The sensing device of the deep-sea amphipod.</title>
        <authorList>
            <person name="Kobayashi H."/>
            <person name="Nagahama T."/>
            <person name="Arai W."/>
            <person name="Sasagawa Y."/>
            <person name="Umeda M."/>
            <person name="Hayashi T."/>
            <person name="Nikaido I."/>
            <person name="Watanabe H."/>
            <person name="Oguri K."/>
            <person name="Kitazato H."/>
            <person name="Fujioka K."/>
            <person name="Kido Y."/>
            <person name="Takami H."/>
        </authorList>
    </citation>
    <scope>NUCLEOTIDE SEQUENCE</scope>
    <source>
        <tissue evidence="11">Whole body</tissue>
    </source>
</reference>
<dbReference type="PROSITE" id="PS00217">
    <property type="entry name" value="SUGAR_TRANSPORT_2"/>
    <property type="match status" value="1"/>
</dbReference>